<dbReference type="Pfam" id="PF01636">
    <property type="entry name" value="APH"/>
    <property type="match status" value="1"/>
</dbReference>
<dbReference type="InterPro" id="IPR051678">
    <property type="entry name" value="AGP_Transferase"/>
</dbReference>
<keyword evidence="3" id="KW-1185">Reference proteome</keyword>
<dbReference type="EMBL" id="VCKX01000016">
    <property type="protein sequence ID" value="TMR37467.1"/>
    <property type="molecule type" value="Genomic_DNA"/>
</dbReference>
<feature type="domain" description="Aminoglycoside phosphotransferase" evidence="1">
    <location>
        <begin position="31"/>
        <end position="263"/>
    </location>
</feature>
<accession>A0A5S4GXB1</accession>
<dbReference type="Gene3D" id="3.90.1200.10">
    <property type="match status" value="1"/>
</dbReference>
<dbReference type="PANTHER" id="PTHR21310">
    <property type="entry name" value="AMINOGLYCOSIDE PHOSPHOTRANSFERASE-RELATED-RELATED"/>
    <property type="match status" value="1"/>
</dbReference>
<proteinExistence type="predicted"/>
<evidence type="ECO:0000259" key="1">
    <source>
        <dbReference type="Pfam" id="PF01636"/>
    </source>
</evidence>
<sequence>MGRQRGPGLDEPLRAWLEGRLGGRTAVSAVRSLHGGESPWWVDLTAPGGSAYSAVLRSPSSRIGPDQIATNAAALAVAEQHGLPAPRLLAADLDGREAGTAASLETVVPGTSTWPDAPSTELLLAAGAAIARVHAVTLDPQPQLPFRPRPIAVDDFARDRRAGKMPTTALLQLADERVQAIKAPDLPVVFVHGDVWPGNTVIGGGAVRGLIDWKTAGVGNPGVDLGELRKQVAIRYDDDAPGHVLEGWERAGGTLAGDIAYWDAVAVLNTPTEEYSPYATFRRDHFLRAAIARL</sequence>
<comment type="caution">
    <text evidence="2">The sequence shown here is derived from an EMBL/GenBank/DDBJ whole genome shotgun (WGS) entry which is preliminary data.</text>
</comment>
<dbReference type="AlphaFoldDB" id="A0A5S4GXB1"/>
<name>A0A5S4GXB1_9ACTN</name>
<protein>
    <submittedName>
        <fullName evidence="2">Aminoglycoside phosphotransferase family protein</fullName>
    </submittedName>
</protein>
<reference evidence="2 3" key="1">
    <citation type="submission" date="2019-05" db="EMBL/GenBank/DDBJ databases">
        <title>Draft genome sequence of Nonomuraea zeae DSM 100528.</title>
        <authorList>
            <person name="Saricaoglu S."/>
            <person name="Isik K."/>
        </authorList>
    </citation>
    <scope>NUCLEOTIDE SEQUENCE [LARGE SCALE GENOMIC DNA]</scope>
    <source>
        <strain evidence="2 3">DSM 100528</strain>
    </source>
</reference>
<dbReference type="SUPFAM" id="SSF56112">
    <property type="entry name" value="Protein kinase-like (PK-like)"/>
    <property type="match status" value="1"/>
</dbReference>
<evidence type="ECO:0000313" key="3">
    <source>
        <dbReference type="Proteomes" id="UP000306628"/>
    </source>
</evidence>
<gene>
    <name evidence="2" type="ORF">ETD85_07710</name>
</gene>
<dbReference type="Proteomes" id="UP000306628">
    <property type="component" value="Unassembled WGS sequence"/>
</dbReference>
<dbReference type="GO" id="GO:0016740">
    <property type="term" value="F:transferase activity"/>
    <property type="evidence" value="ECO:0007669"/>
    <property type="project" value="UniProtKB-KW"/>
</dbReference>
<keyword evidence="2" id="KW-0808">Transferase</keyword>
<dbReference type="RefSeq" id="WP_138688916.1">
    <property type="nucleotide sequence ID" value="NZ_JBHSAZ010000089.1"/>
</dbReference>
<dbReference type="InterPro" id="IPR002575">
    <property type="entry name" value="Aminoglycoside_PTrfase"/>
</dbReference>
<dbReference type="OrthoDB" id="3816435at2"/>
<organism evidence="2 3">
    <name type="scientific">Nonomuraea zeae</name>
    <dbReference type="NCBI Taxonomy" id="1642303"/>
    <lineage>
        <taxon>Bacteria</taxon>
        <taxon>Bacillati</taxon>
        <taxon>Actinomycetota</taxon>
        <taxon>Actinomycetes</taxon>
        <taxon>Streptosporangiales</taxon>
        <taxon>Streptosporangiaceae</taxon>
        <taxon>Nonomuraea</taxon>
    </lineage>
</organism>
<dbReference type="InterPro" id="IPR011009">
    <property type="entry name" value="Kinase-like_dom_sf"/>
</dbReference>
<evidence type="ECO:0000313" key="2">
    <source>
        <dbReference type="EMBL" id="TMR37467.1"/>
    </source>
</evidence>